<evidence type="ECO:0000313" key="1">
    <source>
        <dbReference type="EMBL" id="GIY55075.1"/>
    </source>
</evidence>
<dbReference type="Proteomes" id="UP001054945">
    <property type="component" value="Unassembled WGS sequence"/>
</dbReference>
<protein>
    <submittedName>
        <fullName evidence="1">Uncharacterized protein</fullName>
    </submittedName>
</protein>
<keyword evidence="2" id="KW-1185">Reference proteome</keyword>
<dbReference type="EMBL" id="BPLR01012603">
    <property type="protein sequence ID" value="GIY55075.1"/>
    <property type="molecule type" value="Genomic_DNA"/>
</dbReference>
<proteinExistence type="predicted"/>
<reference evidence="1 2" key="1">
    <citation type="submission" date="2021-06" db="EMBL/GenBank/DDBJ databases">
        <title>Caerostris extrusa draft genome.</title>
        <authorList>
            <person name="Kono N."/>
            <person name="Arakawa K."/>
        </authorList>
    </citation>
    <scope>NUCLEOTIDE SEQUENCE [LARGE SCALE GENOMIC DNA]</scope>
</reference>
<evidence type="ECO:0000313" key="2">
    <source>
        <dbReference type="Proteomes" id="UP001054945"/>
    </source>
</evidence>
<sequence>MLQNSREISIEGYLQLRRKLIIITDAFLTGKRMLKPMIVDNLMLVDTISMRQHHLQNNRGETKGDFNNRIMRKRAYKERGIGLKTGKRKESFQVERFFMLSYFCPEEINKCEIGGVETEWILFGTLKRGSFGTV</sequence>
<accession>A0AAV4UB96</accession>
<comment type="caution">
    <text evidence="1">The sequence shown here is derived from an EMBL/GenBank/DDBJ whole genome shotgun (WGS) entry which is preliminary data.</text>
</comment>
<name>A0AAV4UB96_CAEEX</name>
<organism evidence="1 2">
    <name type="scientific">Caerostris extrusa</name>
    <name type="common">Bark spider</name>
    <name type="synonym">Caerostris bankana</name>
    <dbReference type="NCBI Taxonomy" id="172846"/>
    <lineage>
        <taxon>Eukaryota</taxon>
        <taxon>Metazoa</taxon>
        <taxon>Ecdysozoa</taxon>
        <taxon>Arthropoda</taxon>
        <taxon>Chelicerata</taxon>
        <taxon>Arachnida</taxon>
        <taxon>Araneae</taxon>
        <taxon>Araneomorphae</taxon>
        <taxon>Entelegynae</taxon>
        <taxon>Araneoidea</taxon>
        <taxon>Araneidae</taxon>
        <taxon>Caerostris</taxon>
    </lineage>
</organism>
<gene>
    <name evidence="1" type="ORF">CEXT_668321</name>
</gene>
<dbReference type="AlphaFoldDB" id="A0AAV4UB96"/>